<dbReference type="EMBL" id="KN832981">
    <property type="protein sequence ID" value="KIM86537.1"/>
    <property type="molecule type" value="Genomic_DNA"/>
</dbReference>
<gene>
    <name evidence="1" type="ORF">PILCRDRAFT_815778</name>
</gene>
<accession>A0A0C3C9Z1</accession>
<dbReference type="InParanoid" id="A0A0C3C9Z1"/>
<reference evidence="1 2" key="1">
    <citation type="submission" date="2014-04" db="EMBL/GenBank/DDBJ databases">
        <authorList>
            <consortium name="DOE Joint Genome Institute"/>
            <person name="Kuo A."/>
            <person name="Tarkka M."/>
            <person name="Buscot F."/>
            <person name="Kohler A."/>
            <person name="Nagy L.G."/>
            <person name="Floudas D."/>
            <person name="Copeland A."/>
            <person name="Barry K.W."/>
            <person name="Cichocki N."/>
            <person name="Veneault-Fourrey C."/>
            <person name="LaButti K."/>
            <person name="Lindquist E.A."/>
            <person name="Lipzen A."/>
            <person name="Lundell T."/>
            <person name="Morin E."/>
            <person name="Murat C."/>
            <person name="Sun H."/>
            <person name="Tunlid A."/>
            <person name="Henrissat B."/>
            <person name="Grigoriev I.V."/>
            <person name="Hibbett D.S."/>
            <person name="Martin F."/>
            <person name="Nordberg H.P."/>
            <person name="Cantor M.N."/>
            <person name="Hua S.X."/>
        </authorList>
    </citation>
    <scope>NUCLEOTIDE SEQUENCE [LARGE SCALE GENOMIC DNA]</scope>
    <source>
        <strain evidence="1 2">F 1598</strain>
    </source>
</reference>
<reference evidence="2" key="2">
    <citation type="submission" date="2015-01" db="EMBL/GenBank/DDBJ databases">
        <title>Evolutionary Origins and Diversification of the Mycorrhizal Mutualists.</title>
        <authorList>
            <consortium name="DOE Joint Genome Institute"/>
            <consortium name="Mycorrhizal Genomics Consortium"/>
            <person name="Kohler A."/>
            <person name="Kuo A."/>
            <person name="Nagy L.G."/>
            <person name="Floudas D."/>
            <person name="Copeland A."/>
            <person name="Barry K.W."/>
            <person name="Cichocki N."/>
            <person name="Veneault-Fourrey C."/>
            <person name="LaButti K."/>
            <person name="Lindquist E.A."/>
            <person name="Lipzen A."/>
            <person name="Lundell T."/>
            <person name="Morin E."/>
            <person name="Murat C."/>
            <person name="Riley R."/>
            <person name="Ohm R."/>
            <person name="Sun H."/>
            <person name="Tunlid A."/>
            <person name="Henrissat B."/>
            <person name="Grigoriev I.V."/>
            <person name="Hibbett D.S."/>
            <person name="Martin F."/>
        </authorList>
    </citation>
    <scope>NUCLEOTIDE SEQUENCE [LARGE SCALE GENOMIC DNA]</scope>
    <source>
        <strain evidence="2">F 1598</strain>
    </source>
</reference>
<dbReference type="Proteomes" id="UP000054166">
    <property type="component" value="Unassembled WGS sequence"/>
</dbReference>
<keyword evidence="2" id="KW-1185">Reference proteome</keyword>
<protein>
    <submittedName>
        <fullName evidence="1">Uncharacterized protein</fullName>
    </submittedName>
</protein>
<dbReference type="AlphaFoldDB" id="A0A0C3C9Z1"/>
<sequence length="59" mass="7043">MPSHYPRFGSKSDNAGSVTPYKLRLVVRCHKSVLMYKKAKNRERLWCRRKRNGAERKNH</sequence>
<proteinExistence type="predicted"/>
<evidence type="ECO:0000313" key="1">
    <source>
        <dbReference type="EMBL" id="KIM86537.1"/>
    </source>
</evidence>
<dbReference type="HOGENOM" id="CLU_2961628_0_0_1"/>
<evidence type="ECO:0000313" key="2">
    <source>
        <dbReference type="Proteomes" id="UP000054166"/>
    </source>
</evidence>
<name>A0A0C3C9Z1_PILCF</name>
<organism evidence="1 2">
    <name type="scientific">Piloderma croceum (strain F 1598)</name>
    <dbReference type="NCBI Taxonomy" id="765440"/>
    <lineage>
        <taxon>Eukaryota</taxon>
        <taxon>Fungi</taxon>
        <taxon>Dikarya</taxon>
        <taxon>Basidiomycota</taxon>
        <taxon>Agaricomycotina</taxon>
        <taxon>Agaricomycetes</taxon>
        <taxon>Agaricomycetidae</taxon>
        <taxon>Atheliales</taxon>
        <taxon>Atheliaceae</taxon>
        <taxon>Piloderma</taxon>
    </lineage>
</organism>